<dbReference type="AlphaFoldDB" id="A0A8I1FUR8"/>
<dbReference type="PANTHER" id="PTHR43280">
    <property type="entry name" value="ARAC-FAMILY TRANSCRIPTIONAL REGULATOR"/>
    <property type="match status" value="1"/>
</dbReference>
<dbReference type="SUPFAM" id="SSF52317">
    <property type="entry name" value="Class I glutamine amidotransferase-like"/>
    <property type="match status" value="1"/>
</dbReference>
<keyword evidence="2" id="KW-0238">DNA-binding</keyword>
<evidence type="ECO:0000313" key="6">
    <source>
        <dbReference type="Proteomes" id="UP000658390"/>
    </source>
</evidence>
<dbReference type="InterPro" id="IPR009057">
    <property type="entry name" value="Homeodomain-like_sf"/>
</dbReference>
<reference evidence="5" key="1">
    <citation type="submission" date="2020-12" db="EMBL/GenBank/DDBJ databases">
        <title>Antibiotic resistance and phylogeny of Pseudomonas spp. isolated over three decades from chicken meat in the Norwegian food chain.</title>
        <authorList>
            <person name="Moen B."/>
        </authorList>
    </citation>
    <scope>NUCLEOTIDE SEQUENCE</scope>
    <source>
        <strain evidence="5">MF6762</strain>
    </source>
</reference>
<keyword evidence="3" id="KW-0804">Transcription</keyword>
<dbReference type="SUPFAM" id="SSF46689">
    <property type="entry name" value="Homeodomain-like"/>
    <property type="match status" value="2"/>
</dbReference>
<comment type="caution">
    <text evidence="5">The sequence shown here is derived from an EMBL/GenBank/DDBJ whole genome shotgun (WGS) entry which is preliminary data.</text>
</comment>
<dbReference type="RefSeq" id="WP_198822086.1">
    <property type="nucleotide sequence ID" value="NZ_JAEKCZ010000010.1"/>
</dbReference>
<evidence type="ECO:0000259" key="4">
    <source>
        <dbReference type="PROSITE" id="PS01124"/>
    </source>
</evidence>
<feature type="domain" description="HTH araC/xylS-type" evidence="4">
    <location>
        <begin position="231"/>
        <end position="329"/>
    </location>
</feature>
<dbReference type="Gene3D" id="3.40.50.880">
    <property type="match status" value="1"/>
</dbReference>
<dbReference type="Pfam" id="PF01965">
    <property type="entry name" value="DJ-1_PfpI"/>
    <property type="match status" value="1"/>
</dbReference>
<dbReference type="PRINTS" id="PR00032">
    <property type="entry name" value="HTHARAC"/>
</dbReference>
<evidence type="ECO:0000256" key="2">
    <source>
        <dbReference type="ARBA" id="ARBA00023125"/>
    </source>
</evidence>
<sequence length="367" mass="41446">MNVRIDLLHSPHGMAGTLFGVIDILRTFNNLWQMRNPDKRGAFFHWRLIDAAGHELPLPDWLSGMQSPAGGRKALRPSQTALFVPGVQMKSVPDLKHVLDQCTEELNCIARYHSQGRVVAASFNGPVMLARAGVLDGRRATVTWMIANWFASSFPAVQLAMEGPVVVDGLVFTAGAPAAVCDLMVELIRHFAGEEMAQIATNGLLYHPMRFEHSSLNFPGISVKTRDSVVFRAKHWIQQHIQTPYSLERVAQEAAASPRTLLRHFKEVEGMTPLDYLHRLRVERAKQLLEVTLVDLTEVMEYCGYQDASAFRRLFRRATGVTPSEYRRRYTMRISSRWWRADESGPKDRVDDLIKGLSIGPQLRSDQ</sequence>
<dbReference type="SMART" id="SM00342">
    <property type="entry name" value="HTH_ARAC"/>
    <property type="match status" value="1"/>
</dbReference>
<dbReference type="PANTHER" id="PTHR43280:SF2">
    <property type="entry name" value="HTH-TYPE TRANSCRIPTIONAL REGULATOR EXSA"/>
    <property type="match status" value="1"/>
</dbReference>
<dbReference type="InterPro" id="IPR002818">
    <property type="entry name" value="DJ-1/PfpI"/>
</dbReference>
<dbReference type="Pfam" id="PF12833">
    <property type="entry name" value="HTH_18"/>
    <property type="match status" value="1"/>
</dbReference>
<dbReference type="Proteomes" id="UP000658390">
    <property type="component" value="Unassembled WGS sequence"/>
</dbReference>
<dbReference type="GO" id="GO:0043565">
    <property type="term" value="F:sequence-specific DNA binding"/>
    <property type="evidence" value="ECO:0007669"/>
    <property type="project" value="InterPro"/>
</dbReference>
<dbReference type="InterPro" id="IPR018060">
    <property type="entry name" value="HTH_AraC"/>
</dbReference>
<accession>A0A8I1FUR8</accession>
<evidence type="ECO:0000256" key="3">
    <source>
        <dbReference type="ARBA" id="ARBA00023163"/>
    </source>
</evidence>
<dbReference type="Gene3D" id="1.10.10.60">
    <property type="entry name" value="Homeodomain-like"/>
    <property type="match status" value="2"/>
</dbReference>
<dbReference type="EMBL" id="JAEKCZ010000010">
    <property type="protein sequence ID" value="MBJ2257336.1"/>
    <property type="molecule type" value="Genomic_DNA"/>
</dbReference>
<proteinExistence type="predicted"/>
<evidence type="ECO:0000256" key="1">
    <source>
        <dbReference type="ARBA" id="ARBA00023015"/>
    </source>
</evidence>
<name>A0A8I1FUR8_9PSED</name>
<protein>
    <submittedName>
        <fullName evidence="5">Helix-turn-helix domain-containing protein</fullName>
    </submittedName>
</protein>
<evidence type="ECO:0000313" key="5">
    <source>
        <dbReference type="EMBL" id="MBJ2257336.1"/>
    </source>
</evidence>
<dbReference type="InterPro" id="IPR020449">
    <property type="entry name" value="Tscrpt_reg_AraC-type_HTH"/>
</dbReference>
<dbReference type="PROSITE" id="PS01124">
    <property type="entry name" value="HTH_ARAC_FAMILY_2"/>
    <property type="match status" value="1"/>
</dbReference>
<dbReference type="InterPro" id="IPR029062">
    <property type="entry name" value="Class_I_gatase-like"/>
</dbReference>
<dbReference type="GO" id="GO:0003700">
    <property type="term" value="F:DNA-binding transcription factor activity"/>
    <property type="evidence" value="ECO:0007669"/>
    <property type="project" value="InterPro"/>
</dbReference>
<keyword evidence="1" id="KW-0805">Transcription regulation</keyword>
<gene>
    <name evidence="5" type="ORF">JFT45_12505</name>
</gene>
<organism evidence="5 6">
    <name type="scientific">Pseudomonas psychrophila</name>
    <dbReference type="NCBI Taxonomy" id="122355"/>
    <lineage>
        <taxon>Bacteria</taxon>
        <taxon>Pseudomonadati</taxon>
        <taxon>Pseudomonadota</taxon>
        <taxon>Gammaproteobacteria</taxon>
        <taxon>Pseudomonadales</taxon>
        <taxon>Pseudomonadaceae</taxon>
        <taxon>Pseudomonas</taxon>
    </lineage>
</organism>